<evidence type="ECO:0000313" key="2">
    <source>
        <dbReference type="Proteomes" id="UP000283269"/>
    </source>
</evidence>
<accession>A0A409XQ29</accession>
<dbReference type="AlphaFoldDB" id="A0A409XQ29"/>
<name>A0A409XQ29_PSICY</name>
<proteinExistence type="predicted"/>
<dbReference type="EMBL" id="NHYD01000963">
    <property type="protein sequence ID" value="PPQ92824.1"/>
    <property type="molecule type" value="Genomic_DNA"/>
</dbReference>
<keyword evidence="2" id="KW-1185">Reference proteome</keyword>
<evidence type="ECO:0000313" key="1">
    <source>
        <dbReference type="EMBL" id="PPQ92824.1"/>
    </source>
</evidence>
<protein>
    <submittedName>
        <fullName evidence="1">Uncharacterized protein</fullName>
    </submittedName>
</protein>
<comment type="caution">
    <text evidence="1">The sequence shown here is derived from an EMBL/GenBank/DDBJ whole genome shotgun (WGS) entry which is preliminary data.</text>
</comment>
<organism evidence="1 2">
    <name type="scientific">Psilocybe cyanescens</name>
    <dbReference type="NCBI Taxonomy" id="93625"/>
    <lineage>
        <taxon>Eukaryota</taxon>
        <taxon>Fungi</taxon>
        <taxon>Dikarya</taxon>
        <taxon>Basidiomycota</taxon>
        <taxon>Agaricomycotina</taxon>
        <taxon>Agaricomycetes</taxon>
        <taxon>Agaricomycetidae</taxon>
        <taxon>Agaricales</taxon>
        <taxon>Agaricineae</taxon>
        <taxon>Strophariaceae</taxon>
        <taxon>Psilocybe</taxon>
    </lineage>
</organism>
<dbReference type="InParanoid" id="A0A409XQ29"/>
<dbReference type="STRING" id="93625.A0A409XQ29"/>
<sequence>MGGNAFGALLSATAFPRLPPPVYRALKSRIFPKLAELYAFVSVPIEAPEKQDHGDLDLLVCGPKPPYTTHVPHEIVKRALGAEHVIAMDGNRTSNYAVPIRRGEWEPFVGNAFVEEHKRELAGDGEIYYQVDVHVCLDKPEWDRILFFHSYGDLGMILGLITRNNGILWGEKGLKIPDPPNPPFELSDSFEEITRFLDLPLGPFYEGFKTKSNVFEWAASMKYFDSRKFQSTGTGFRKVKAERTMYAEFVEWVETTKPSSHPYNQLTREEKFDRIREDALVFFNKKKEFEDLAKSRMDKARLKEAFSGSRVRDWTGLGEYWKGVKLIMDEVRERLGGEQGLLQFLDDHTEDELKAVVLQVQSDLGIETRLPSDLQSLENLLEKTTLTTIVKEKVVNVDGKSSCDTLP</sequence>
<dbReference type="Proteomes" id="UP000283269">
    <property type="component" value="Unassembled WGS sequence"/>
</dbReference>
<gene>
    <name evidence="1" type="ORF">CVT25_004312</name>
</gene>
<reference evidence="1 2" key="1">
    <citation type="journal article" date="2018" name="Evol. Lett.">
        <title>Horizontal gene cluster transfer increased hallucinogenic mushroom diversity.</title>
        <authorList>
            <person name="Reynolds H.T."/>
            <person name="Vijayakumar V."/>
            <person name="Gluck-Thaler E."/>
            <person name="Korotkin H.B."/>
            <person name="Matheny P.B."/>
            <person name="Slot J.C."/>
        </authorList>
    </citation>
    <scope>NUCLEOTIDE SEQUENCE [LARGE SCALE GENOMIC DNA]</scope>
    <source>
        <strain evidence="1 2">2631</strain>
    </source>
</reference>
<dbReference type="OrthoDB" id="4708870at2759"/>